<keyword evidence="3" id="KW-1185">Reference proteome</keyword>
<dbReference type="Pfam" id="PF04230">
    <property type="entry name" value="PS_pyruv_trans"/>
    <property type="match status" value="1"/>
</dbReference>
<name>A0A3D9ITI1_9BACL</name>
<evidence type="ECO:0000259" key="1">
    <source>
        <dbReference type="Pfam" id="PF04230"/>
    </source>
</evidence>
<keyword evidence="2" id="KW-0808">Transferase</keyword>
<dbReference type="InterPro" id="IPR007345">
    <property type="entry name" value="Polysacch_pyruvyl_Trfase"/>
</dbReference>
<accession>A0A3D9ITI1</accession>
<organism evidence="2 3">
    <name type="scientific">Cohnella lupini</name>
    <dbReference type="NCBI Taxonomy" id="1294267"/>
    <lineage>
        <taxon>Bacteria</taxon>
        <taxon>Bacillati</taxon>
        <taxon>Bacillota</taxon>
        <taxon>Bacilli</taxon>
        <taxon>Bacillales</taxon>
        <taxon>Paenibacillaceae</taxon>
        <taxon>Cohnella</taxon>
    </lineage>
</organism>
<evidence type="ECO:0000313" key="2">
    <source>
        <dbReference type="EMBL" id="RED65081.1"/>
    </source>
</evidence>
<gene>
    <name evidence="2" type="ORF">DFP95_102503</name>
</gene>
<dbReference type="GO" id="GO:0016740">
    <property type="term" value="F:transferase activity"/>
    <property type="evidence" value="ECO:0007669"/>
    <property type="project" value="UniProtKB-KW"/>
</dbReference>
<dbReference type="Proteomes" id="UP000256869">
    <property type="component" value="Unassembled WGS sequence"/>
</dbReference>
<dbReference type="AlphaFoldDB" id="A0A3D9ITI1"/>
<feature type="domain" description="Polysaccharide pyruvyl transferase" evidence="1">
    <location>
        <begin position="40"/>
        <end position="290"/>
    </location>
</feature>
<dbReference type="EMBL" id="QRDY01000002">
    <property type="protein sequence ID" value="RED65081.1"/>
    <property type="molecule type" value="Genomic_DNA"/>
</dbReference>
<proteinExistence type="predicted"/>
<dbReference type="OrthoDB" id="9807674at2"/>
<dbReference type="RefSeq" id="WP_115991809.1">
    <property type="nucleotide sequence ID" value="NZ_QRDY01000002.1"/>
</dbReference>
<sequence>MKEEGQLHSMEEIKNKLSIVSEVIAPGSKVVYLDYPVHGNIGDLLIMKGTEAFFRDYGITVRKRYSYVNFRADSIIPEDWIVVCHGGGNFGDLYPHHQQLREKAVKAYRRNRVVILPQTIHFDDPLEEQRAFKKLSEHPDLHLFVRDETSYLKAESKINHVYLAPDMAHQLYPLPSNPPNNHRNLALLRTDKESGQKESSVSFDHKADWPQLFSKWDRWLLKLILASYSLDRRLKNKIPLRPVWYFLADKYIARAMALFDQYDRILTSRLHGHILSCLMDKPNLLLDNSYGKNKSYSRLWTHRLEEESFNGKSGGNHSGDMYPQSS</sequence>
<protein>
    <submittedName>
        <fullName evidence="2">Pyruvyl transferase EpsO</fullName>
    </submittedName>
</protein>
<evidence type="ECO:0000313" key="3">
    <source>
        <dbReference type="Proteomes" id="UP000256869"/>
    </source>
</evidence>
<reference evidence="2 3" key="1">
    <citation type="submission" date="2018-07" db="EMBL/GenBank/DDBJ databases">
        <title>Genomic Encyclopedia of Type Strains, Phase III (KMG-III): the genomes of soil and plant-associated and newly described type strains.</title>
        <authorList>
            <person name="Whitman W."/>
        </authorList>
    </citation>
    <scope>NUCLEOTIDE SEQUENCE [LARGE SCALE GENOMIC DNA]</scope>
    <source>
        <strain evidence="2 3">CECT 8236</strain>
    </source>
</reference>
<comment type="caution">
    <text evidence="2">The sequence shown here is derived from an EMBL/GenBank/DDBJ whole genome shotgun (WGS) entry which is preliminary data.</text>
</comment>